<dbReference type="Proteomes" id="UP001556367">
    <property type="component" value="Unassembled WGS sequence"/>
</dbReference>
<dbReference type="Gene3D" id="3.40.50.150">
    <property type="entry name" value="Vaccinia Virus protein VP39"/>
    <property type="match status" value="1"/>
</dbReference>
<evidence type="ECO:0000256" key="1">
    <source>
        <dbReference type="SAM" id="MobiDB-lite"/>
    </source>
</evidence>
<proteinExistence type="predicted"/>
<feature type="compositionally biased region" description="Basic residues" evidence="1">
    <location>
        <begin position="90"/>
        <end position="106"/>
    </location>
</feature>
<dbReference type="EMBL" id="JASNQZ010000007">
    <property type="protein sequence ID" value="KAL0955130.1"/>
    <property type="molecule type" value="Genomic_DNA"/>
</dbReference>
<gene>
    <name evidence="2" type="ORF">HGRIS_004043</name>
</gene>
<dbReference type="PANTHER" id="PTHR14614">
    <property type="entry name" value="HEPATOCELLULAR CARCINOMA-ASSOCIATED ANTIGEN"/>
    <property type="match status" value="1"/>
</dbReference>
<evidence type="ECO:0000313" key="3">
    <source>
        <dbReference type="Proteomes" id="UP001556367"/>
    </source>
</evidence>
<sequence length="333" mass="36527">MTRPAVSGPVATEPVTDPDEEIFLLYTALQGAPASSNSETNFRGLGHVDSRADILTVRLELQPPLEIEEATCRSASSDVSAVSEVEEKGKRHRHGKRGKASSRRKSAAQPMGKIIEIELRQDKTALHSRKGDTGSVLWKASIDFGKAVLEQLHFGARLPLFMKDVLATSHVLELGAGTGLLALLFAPFVAHYTVTDIPQLVPLIQKNISASETNVSNVTASALDWLLLQSTPSSSRSCHFVYSPCPPDLLLVVDCIYHPSLLPALVETIDWISVPGETLVVVVVELRAEDVLRSFLSLWIQKGTWVISRVLDLLQLPYVVWIGYKLEDEDHPI</sequence>
<comment type="caution">
    <text evidence="2">The sequence shown here is derived from an EMBL/GenBank/DDBJ whole genome shotgun (WGS) entry which is preliminary data.</text>
</comment>
<feature type="region of interest" description="Disordered" evidence="1">
    <location>
        <begin position="78"/>
        <end position="109"/>
    </location>
</feature>
<evidence type="ECO:0000313" key="2">
    <source>
        <dbReference type="EMBL" id="KAL0955130.1"/>
    </source>
</evidence>
<accession>A0ABR3JHA5</accession>
<dbReference type="Pfam" id="PF10294">
    <property type="entry name" value="Methyltransf_16"/>
    <property type="match status" value="1"/>
</dbReference>
<dbReference type="InterPro" id="IPR019410">
    <property type="entry name" value="Methyltransf_16"/>
</dbReference>
<protein>
    <submittedName>
        <fullName evidence="2">Uncharacterized protein</fullName>
    </submittedName>
</protein>
<name>A0ABR3JHA5_9AGAR</name>
<dbReference type="InterPro" id="IPR029063">
    <property type="entry name" value="SAM-dependent_MTases_sf"/>
</dbReference>
<keyword evidence="3" id="KW-1185">Reference proteome</keyword>
<dbReference type="SUPFAM" id="SSF53335">
    <property type="entry name" value="S-adenosyl-L-methionine-dependent methyltransferases"/>
    <property type="match status" value="1"/>
</dbReference>
<organism evidence="2 3">
    <name type="scientific">Hohenbuehelia grisea</name>
    <dbReference type="NCBI Taxonomy" id="104357"/>
    <lineage>
        <taxon>Eukaryota</taxon>
        <taxon>Fungi</taxon>
        <taxon>Dikarya</taxon>
        <taxon>Basidiomycota</taxon>
        <taxon>Agaricomycotina</taxon>
        <taxon>Agaricomycetes</taxon>
        <taxon>Agaricomycetidae</taxon>
        <taxon>Agaricales</taxon>
        <taxon>Pleurotineae</taxon>
        <taxon>Pleurotaceae</taxon>
        <taxon>Hohenbuehelia</taxon>
    </lineage>
</organism>
<dbReference type="PANTHER" id="PTHR14614:SF109">
    <property type="entry name" value="RIBOSOMAL LYSINE N-METHYLTRANSFERASE 5"/>
    <property type="match status" value="1"/>
</dbReference>
<reference evidence="3" key="1">
    <citation type="submission" date="2024-06" db="EMBL/GenBank/DDBJ databases">
        <title>Multi-omics analyses provide insights into the biosynthesis of the anticancer antibiotic pleurotin in Hohenbuehelia grisea.</title>
        <authorList>
            <person name="Weaver J.A."/>
            <person name="Alberti F."/>
        </authorList>
    </citation>
    <scope>NUCLEOTIDE SEQUENCE [LARGE SCALE GENOMIC DNA]</scope>
    <source>
        <strain evidence="3">T-177</strain>
    </source>
</reference>